<keyword evidence="8" id="KW-1185">Reference proteome</keyword>
<evidence type="ECO:0000313" key="8">
    <source>
        <dbReference type="Proteomes" id="UP000017836"/>
    </source>
</evidence>
<feature type="domain" description="DNA endonuclease activator Ctp1 C-terminal" evidence="6">
    <location>
        <begin position="595"/>
        <end position="622"/>
    </location>
</feature>
<evidence type="ECO:0000259" key="6">
    <source>
        <dbReference type="Pfam" id="PF08573"/>
    </source>
</evidence>
<dbReference type="InterPro" id="IPR033316">
    <property type="entry name" value="RBBP8-like"/>
</dbReference>
<dbReference type="EMBL" id="KI392567">
    <property type="protein sequence ID" value="ERN13815.1"/>
    <property type="molecule type" value="Genomic_DNA"/>
</dbReference>
<organism evidence="7 8">
    <name type="scientific">Amborella trichopoda</name>
    <dbReference type="NCBI Taxonomy" id="13333"/>
    <lineage>
        <taxon>Eukaryota</taxon>
        <taxon>Viridiplantae</taxon>
        <taxon>Streptophyta</taxon>
        <taxon>Embryophyta</taxon>
        <taxon>Tracheophyta</taxon>
        <taxon>Spermatophyta</taxon>
        <taxon>Magnoliopsida</taxon>
        <taxon>Amborellales</taxon>
        <taxon>Amborellaceae</taxon>
        <taxon>Amborella</taxon>
    </lineage>
</organism>
<feature type="region of interest" description="Disordered" evidence="5">
    <location>
        <begin position="480"/>
        <end position="551"/>
    </location>
</feature>
<comment type="subcellular location">
    <subcellularLocation>
        <location evidence="1">Nucleus</location>
    </subcellularLocation>
</comment>
<keyword evidence="4" id="KW-0175">Coiled coil</keyword>
<feature type="coiled-coil region" evidence="4">
    <location>
        <begin position="85"/>
        <end position="207"/>
    </location>
</feature>
<dbReference type="PANTHER" id="PTHR15107">
    <property type="entry name" value="RETINOBLASTOMA BINDING PROTEIN 8"/>
    <property type="match status" value="1"/>
</dbReference>
<dbReference type="Pfam" id="PF08573">
    <property type="entry name" value="SAE2"/>
    <property type="match status" value="1"/>
</dbReference>
<protein>
    <recommendedName>
        <fullName evidence="6">DNA endonuclease activator Ctp1 C-terminal domain-containing protein</fullName>
    </recommendedName>
</protein>
<dbReference type="PANTHER" id="PTHR15107:SF0">
    <property type="entry name" value="DNA ENDONUCLEASE ACTIVATOR CTP1 C-TERMINAL DOMAIN-CONTAINING PROTEIN"/>
    <property type="match status" value="1"/>
</dbReference>
<evidence type="ECO:0000256" key="2">
    <source>
        <dbReference type="ARBA" id="ARBA00022763"/>
    </source>
</evidence>
<feature type="compositionally biased region" description="Basic and acidic residues" evidence="5">
    <location>
        <begin position="524"/>
        <end position="540"/>
    </location>
</feature>
<dbReference type="STRING" id="13333.W1Q0X1"/>
<dbReference type="OMA" id="QIELLFC"/>
<dbReference type="GO" id="GO:0003684">
    <property type="term" value="F:damaged DNA binding"/>
    <property type="evidence" value="ECO:0000318"/>
    <property type="project" value="GO_Central"/>
</dbReference>
<keyword evidence="3" id="KW-0539">Nucleus</keyword>
<evidence type="ECO:0000256" key="1">
    <source>
        <dbReference type="ARBA" id="ARBA00004123"/>
    </source>
</evidence>
<evidence type="ECO:0000256" key="3">
    <source>
        <dbReference type="ARBA" id="ARBA00023242"/>
    </source>
</evidence>
<evidence type="ECO:0000256" key="4">
    <source>
        <dbReference type="SAM" id="Coils"/>
    </source>
</evidence>
<dbReference type="KEGG" id="atr:18442062"/>
<evidence type="ECO:0000313" key="7">
    <source>
        <dbReference type="EMBL" id="ERN13815.1"/>
    </source>
</evidence>
<feature type="compositionally biased region" description="Acidic residues" evidence="5">
    <location>
        <begin position="507"/>
        <end position="519"/>
    </location>
</feature>
<dbReference type="Gramene" id="ERN13815">
    <property type="protein sequence ID" value="ERN13815"/>
    <property type="gene ID" value="AMTR_s00049p00213820"/>
</dbReference>
<feature type="region of interest" description="Disordered" evidence="5">
    <location>
        <begin position="348"/>
        <end position="425"/>
    </location>
</feature>
<accession>W1Q0X1</accession>
<dbReference type="Proteomes" id="UP000017836">
    <property type="component" value="Unassembled WGS sequence"/>
</dbReference>
<dbReference type="HOGENOM" id="CLU_026815_0_0_1"/>
<proteinExistence type="predicted"/>
<dbReference type="GO" id="GO:0010792">
    <property type="term" value="P:DNA double-strand break processing involved in repair via single-strand annealing"/>
    <property type="evidence" value="ECO:0000318"/>
    <property type="project" value="GO_Central"/>
</dbReference>
<dbReference type="eggNOG" id="KOG0965">
    <property type="taxonomic scope" value="Eukaryota"/>
</dbReference>
<feature type="compositionally biased region" description="Basic and acidic residues" evidence="5">
    <location>
        <begin position="378"/>
        <end position="401"/>
    </location>
</feature>
<sequence>MDNDSGNAIPTDCSFEEGTPKYLTGLSTIMVASIQELKDRISQIEFIFCRQIFPTYQSELKTSRGLQKLLVKDKKDAENEWREKERSLLLLIEDLRNEKQQAQELIQQEKAKLLAKFDTEKEELLKAHEGEKHALFTRLDKLENIGEVEELQRQLQLKIEELTKLRAKHDLLMTDLKCKEGLAKEWLENFLRVDKEAQEQIQKEKEKLGKLFLNKKEKWIKTEKSQLLGRLEKLENGGELSQLREKLCLKEVEVIQLKKMNQKLAEDLKSNDNEQRIIDMHLDNCRDQLKSTKEISEGKLINERREKACVIQEFELLKKKYISLHSQHKFLRGKLGLSLDKRHNMNVGRESSIHPRQENLPDDAGQNPSTAPLSPQLDKPEKNGDAEIEPKTCMEPKKIRTPETAPGFNSEKISPVAPTESSSSRALKRPFISKIESHSGLKRSNSSWRDTRACQELKEKGDPHDDFLDTPMEMVHMNLNKEPTNGLEPKTERGGAQLIAVPPLNDMDFDNSDEDETQEFDSNSSKELKACEDPKLEPKKNSSTSTRELNRGYKYVEPVRKKEEREALKGAECNQCKKFYDAILPNGNSDIVRCEHRDVGSRHRYRYAPPSTPEGFWNIGFDSVMEN</sequence>
<evidence type="ECO:0000256" key="5">
    <source>
        <dbReference type="SAM" id="MobiDB-lite"/>
    </source>
</evidence>
<keyword evidence="2" id="KW-0227">DNA damage</keyword>
<gene>
    <name evidence="7" type="ORF">AMTR_s00049p00213820</name>
</gene>
<dbReference type="OrthoDB" id="5801062at2759"/>
<reference evidence="8" key="1">
    <citation type="journal article" date="2013" name="Science">
        <title>The Amborella genome and the evolution of flowering plants.</title>
        <authorList>
            <consortium name="Amborella Genome Project"/>
        </authorList>
    </citation>
    <scope>NUCLEOTIDE SEQUENCE [LARGE SCALE GENOMIC DNA]</scope>
</reference>
<dbReference type="GO" id="GO:0005634">
    <property type="term" value="C:nucleus"/>
    <property type="evidence" value="ECO:0007669"/>
    <property type="project" value="UniProtKB-SubCell"/>
</dbReference>
<dbReference type="InterPro" id="IPR013882">
    <property type="entry name" value="Ctp1_C"/>
</dbReference>
<name>W1Q0X1_AMBTC</name>
<dbReference type="AlphaFoldDB" id="W1Q0X1"/>